<dbReference type="EMBL" id="ARZY01000007">
    <property type="protein sequence ID" value="EWH11015.1"/>
    <property type="molecule type" value="Genomic_DNA"/>
</dbReference>
<protein>
    <recommendedName>
        <fullName evidence="6">Iron-sulfur cluster carrier protein</fullName>
    </recommendedName>
</protein>
<dbReference type="GO" id="GO:0051539">
    <property type="term" value="F:4 iron, 4 sulfur cluster binding"/>
    <property type="evidence" value="ECO:0007669"/>
    <property type="project" value="TreeGrafter"/>
</dbReference>
<feature type="compositionally biased region" description="Basic residues" evidence="7">
    <location>
        <begin position="1"/>
        <end position="12"/>
    </location>
</feature>
<dbReference type="Proteomes" id="UP000019276">
    <property type="component" value="Unassembled WGS sequence"/>
</dbReference>
<dbReference type="FunFam" id="3.40.50.300:FF:001119">
    <property type="entry name" value="Iron-sulfur cluster carrier protein"/>
    <property type="match status" value="1"/>
</dbReference>
<keyword evidence="3 6" id="KW-0067">ATP-binding</keyword>
<keyword evidence="1 6" id="KW-0479">Metal-binding</keyword>
<dbReference type="GO" id="GO:0016887">
    <property type="term" value="F:ATP hydrolysis activity"/>
    <property type="evidence" value="ECO:0007669"/>
    <property type="project" value="UniProtKB-UniRule"/>
</dbReference>
<comment type="subunit">
    <text evidence="6">Homodimer.</text>
</comment>
<comment type="function">
    <text evidence="6">Binds and transfers iron-sulfur (Fe-S) clusters to target apoproteins. Can hydrolyze ATP.</text>
</comment>
<keyword evidence="9" id="KW-1185">Reference proteome</keyword>
<dbReference type="InterPro" id="IPR033756">
    <property type="entry name" value="YlxH/NBP35"/>
</dbReference>
<dbReference type="GO" id="GO:0016226">
    <property type="term" value="P:iron-sulfur cluster assembly"/>
    <property type="evidence" value="ECO:0007669"/>
    <property type="project" value="InterPro"/>
</dbReference>
<dbReference type="SUPFAM" id="SSF52540">
    <property type="entry name" value="P-loop containing nucleoside triphosphate hydrolases"/>
    <property type="match status" value="1"/>
</dbReference>
<dbReference type="CDD" id="cd02037">
    <property type="entry name" value="Mrp_NBP35"/>
    <property type="match status" value="1"/>
</dbReference>
<dbReference type="GO" id="GO:0005524">
    <property type="term" value="F:ATP binding"/>
    <property type="evidence" value="ECO:0007669"/>
    <property type="project" value="UniProtKB-UniRule"/>
</dbReference>
<dbReference type="Pfam" id="PF10609">
    <property type="entry name" value="ParA"/>
    <property type="match status" value="1"/>
</dbReference>
<sequence length="310" mass="33677">MFKQIFNRKKSQNKSSTSESDDIEAFKRVPSTLNRPSTNVRSNIKHVVAVGSGKGGVGKSSVSVNLARSLNCLGFKVGVLDADIYGPSVPIMLGLQHQQPDAIDGKWMKPPTSQEGIVSNSIGYLVPAEDAAVWRGPMASRALMQLFNETLWGELDFLIVDLPPGTGDIQLTLTQQMPVSCAVVVTTPQNIALADAEKAIAMFAKLDIQVAGVVENMSLYTCAECGHSEAIFGQYGGQKLQEKHKVPLIAQLPLDIKMRETMDNGDGTGFNNAPYFVHFEQMALKLVEQLSKIQPAKQVGQHIPSIQIKD</sequence>
<dbReference type="PANTHER" id="PTHR42961">
    <property type="entry name" value="IRON-SULFUR PROTEIN NUBPL"/>
    <property type="match status" value="1"/>
</dbReference>
<dbReference type="OrthoDB" id="9809679at2"/>
<evidence type="ECO:0000256" key="1">
    <source>
        <dbReference type="ARBA" id="ARBA00022723"/>
    </source>
</evidence>
<dbReference type="PANTHER" id="PTHR42961:SF2">
    <property type="entry name" value="IRON-SULFUR PROTEIN NUBPL"/>
    <property type="match status" value="1"/>
</dbReference>
<feature type="binding site" evidence="6">
    <location>
        <begin position="53"/>
        <end position="60"/>
    </location>
    <ligand>
        <name>ATP</name>
        <dbReference type="ChEBI" id="CHEBI:30616"/>
    </ligand>
</feature>
<evidence type="ECO:0000256" key="5">
    <source>
        <dbReference type="ARBA" id="ARBA00023014"/>
    </source>
</evidence>
<dbReference type="RefSeq" id="WP_035013688.1">
    <property type="nucleotide sequence ID" value="NZ_ARZY01000007.1"/>
</dbReference>
<proteinExistence type="inferred from homology"/>
<accession>W7R073</accession>
<dbReference type="InterPro" id="IPR044304">
    <property type="entry name" value="NUBPL-like"/>
</dbReference>
<dbReference type="GO" id="GO:0046872">
    <property type="term" value="F:metal ion binding"/>
    <property type="evidence" value="ECO:0007669"/>
    <property type="project" value="UniProtKB-KW"/>
</dbReference>
<dbReference type="InterPro" id="IPR000808">
    <property type="entry name" value="Mrp-like_CS"/>
</dbReference>
<evidence type="ECO:0000313" key="8">
    <source>
        <dbReference type="EMBL" id="EWH11015.1"/>
    </source>
</evidence>
<dbReference type="InterPro" id="IPR019591">
    <property type="entry name" value="Mrp/NBP35_ATP-bd"/>
</dbReference>
<dbReference type="GO" id="GO:0140663">
    <property type="term" value="F:ATP-dependent FeS chaperone activity"/>
    <property type="evidence" value="ECO:0007669"/>
    <property type="project" value="InterPro"/>
</dbReference>
<evidence type="ECO:0000256" key="2">
    <source>
        <dbReference type="ARBA" id="ARBA00022741"/>
    </source>
</evidence>
<dbReference type="HAMAP" id="MF_02040">
    <property type="entry name" value="Mrp_NBP35"/>
    <property type="match status" value="1"/>
</dbReference>
<keyword evidence="6" id="KW-0378">Hydrolase</keyword>
<reference evidence="8 9" key="1">
    <citation type="journal article" date="2014" name="Genome Announc.">
        <title>Draft Genome Sequence of the Agar-Degrading Bacterium Catenovulum sp. Strain DS-2, Isolated from Intestines of Haliotis diversicolor.</title>
        <authorList>
            <person name="Shan D."/>
            <person name="Li X."/>
            <person name="Gu Z."/>
            <person name="Wei G."/>
            <person name="Gao Z."/>
            <person name="Shao Z."/>
        </authorList>
    </citation>
    <scope>NUCLEOTIDE SEQUENCE [LARGE SCALE GENOMIC DNA]</scope>
    <source>
        <strain evidence="8 9">DS-2</strain>
    </source>
</reference>
<feature type="region of interest" description="Disordered" evidence="7">
    <location>
        <begin position="1"/>
        <end position="23"/>
    </location>
</feature>
<dbReference type="STRING" id="1328313.DS2_05585"/>
<evidence type="ECO:0000256" key="4">
    <source>
        <dbReference type="ARBA" id="ARBA00023004"/>
    </source>
</evidence>
<dbReference type="InterPro" id="IPR027417">
    <property type="entry name" value="P-loop_NTPase"/>
</dbReference>
<gene>
    <name evidence="8" type="ORF">DS2_05585</name>
</gene>
<comment type="caution">
    <text evidence="8">The sequence shown here is derived from an EMBL/GenBank/DDBJ whole genome shotgun (WGS) entry which is preliminary data.</text>
</comment>
<dbReference type="Gene3D" id="3.40.50.300">
    <property type="entry name" value="P-loop containing nucleotide triphosphate hydrolases"/>
    <property type="match status" value="1"/>
</dbReference>
<dbReference type="PATRIC" id="fig|1328313.3.peg.1152"/>
<keyword evidence="5 6" id="KW-0411">Iron-sulfur</keyword>
<keyword evidence="4 6" id="KW-0408">Iron</keyword>
<name>W7R073_9ALTE</name>
<dbReference type="PROSITE" id="PS01215">
    <property type="entry name" value="MRP"/>
    <property type="match status" value="1"/>
</dbReference>
<dbReference type="eggNOG" id="COG0489">
    <property type="taxonomic scope" value="Bacteria"/>
</dbReference>
<evidence type="ECO:0000256" key="7">
    <source>
        <dbReference type="SAM" id="MobiDB-lite"/>
    </source>
</evidence>
<dbReference type="GO" id="GO:0005829">
    <property type="term" value="C:cytosol"/>
    <property type="evidence" value="ECO:0007669"/>
    <property type="project" value="TreeGrafter"/>
</dbReference>
<keyword evidence="2 6" id="KW-0547">Nucleotide-binding</keyword>
<evidence type="ECO:0000256" key="6">
    <source>
        <dbReference type="HAMAP-Rule" id="MF_02040"/>
    </source>
</evidence>
<dbReference type="AlphaFoldDB" id="W7R073"/>
<evidence type="ECO:0000313" key="9">
    <source>
        <dbReference type="Proteomes" id="UP000019276"/>
    </source>
</evidence>
<evidence type="ECO:0000256" key="3">
    <source>
        <dbReference type="ARBA" id="ARBA00022840"/>
    </source>
</evidence>
<organism evidence="8 9">
    <name type="scientific">Catenovulum agarivorans DS-2</name>
    <dbReference type="NCBI Taxonomy" id="1328313"/>
    <lineage>
        <taxon>Bacteria</taxon>
        <taxon>Pseudomonadati</taxon>
        <taxon>Pseudomonadota</taxon>
        <taxon>Gammaproteobacteria</taxon>
        <taxon>Alteromonadales</taxon>
        <taxon>Alteromonadaceae</taxon>
        <taxon>Catenovulum</taxon>
    </lineage>
</organism>
<comment type="similarity">
    <text evidence="6">Belongs to the Mrp/NBP35 ATP-binding proteins family.</text>
</comment>